<dbReference type="PATRIC" id="fig|1263868.3.peg.5719"/>
<sequence>MRLEGHTMKSTVFTVLACTGSIALGVCGTYFLTSGKEADSDPIAPVAFVSNKQSPEVAPNVFIDAVSAIDPTPDEITEAPTATTHAQVAPAEPILDVVSFNQKIAKRTSNYIYRSWRVDVENHLDANVKAYLEVEWLDADGFRVKYANEARTLAPGVNAISDIEIFDREENDRVHSFRVTEVNGRKASDMVLGIAECRDKIGKRTRRYVHRSWRVDVVNNSNKSVDCYVEVEWLDADGHRIDYSNESRKVTPGVNVLTDTKSLDREENARVRAFRVVKLNER</sequence>
<keyword evidence="1" id="KW-0472">Membrane</keyword>
<dbReference type="Proteomes" id="UP000011996">
    <property type="component" value="Unassembled WGS sequence"/>
</dbReference>
<organism evidence="2 3">
    <name type="scientific">Rhodopirellula europaea SH398</name>
    <dbReference type="NCBI Taxonomy" id="1263868"/>
    <lineage>
        <taxon>Bacteria</taxon>
        <taxon>Pseudomonadati</taxon>
        <taxon>Planctomycetota</taxon>
        <taxon>Planctomycetia</taxon>
        <taxon>Pirellulales</taxon>
        <taxon>Pirellulaceae</taxon>
        <taxon>Rhodopirellula</taxon>
    </lineage>
</organism>
<dbReference type="EMBL" id="ANOF01000169">
    <property type="protein sequence ID" value="EMI24141.1"/>
    <property type="molecule type" value="Genomic_DNA"/>
</dbReference>
<evidence type="ECO:0000313" key="3">
    <source>
        <dbReference type="Proteomes" id="UP000011996"/>
    </source>
</evidence>
<keyword evidence="1" id="KW-1133">Transmembrane helix</keyword>
<gene>
    <name evidence="2" type="ORF">RESH_05262</name>
</gene>
<evidence type="ECO:0000313" key="2">
    <source>
        <dbReference type="EMBL" id="EMI24141.1"/>
    </source>
</evidence>
<dbReference type="AlphaFoldDB" id="M5RY44"/>
<reference evidence="2 3" key="1">
    <citation type="journal article" date="2013" name="Mar. Genomics">
        <title>Expression of sulfatases in Rhodopirellula baltica and the diversity of sulfatases in the genus Rhodopirellula.</title>
        <authorList>
            <person name="Wegner C.E."/>
            <person name="Richter-Heitmann T."/>
            <person name="Klindworth A."/>
            <person name="Klockow C."/>
            <person name="Richter M."/>
            <person name="Achstetter T."/>
            <person name="Glockner F.O."/>
            <person name="Harder J."/>
        </authorList>
    </citation>
    <scope>NUCLEOTIDE SEQUENCE [LARGE SCALE GENOMIC DNA]</scope>
    <source>
        <strain evidence="2 3">SH398</strain>
    </source>
</reference>
<protein>
    <submittedName>
        <fullName evidence="2">Uncharacterized protein</fullName>
    </submittedName>
</protein>
<dbReference type="OrthoDB" id="287216at2"/>
<evidence type="ECO:0000256" key="1">
    <source>
        <dbReference type="SAM" id="Phobius"/>
    </source>
</evidence>
<feature type="transmembrane region" description="Helical" evidence="1">
    <location>
        <begin position="12"/>
        <end position="32"/>
    </location>
</feature>
<proteinExistence type="predicted"/>
<name>M5RY44_9BACT</name>
<comment type="caution">
    <text evidence="2">The sequence shown here is derived from an EMBL/GenBank/DDBJ whole genome shotgun (WGS) entry which is preliminary data.</text>
</comment>
<accession>M5RY44</accession>
<keyword evidence="1" id="KW-0812">Transmembrane</keyword>